<evidence type="ECO:0000259" key="3">
    <source>
        <dbReference type="PROSITE" id="PS50089"/>
    </source>
</evidence>
<keyword evidence="2" id="KW-0472">Membrane</keyword>
<evidence type="ECO:0000313" key="4">
    <source>
        <dbReference type="EMBL" id="CAK9308642.1"/>
    </source>
</evidence>
<keyword evidence="1" id="KW-0479">Metal-binding</keyword>
<dbReference type="SMART" id="SM00184">
    <property type="entry name" value="RING"/>
    <property type="match status" value="1"/>
</dbReference>
<keyword evidence="1" id="KW-0862">Zinc</keyword>
<feature type="transmembrane region" description="Helical" evidence="2">
    <location>
        <begin position="123"/>
        <end position="140"/>
    </location>
</feature>
<dbReference type="Pfam" id="PF13639">
    <property type="entry name" value="zf-RING_2"/>
    <property type="match status" value="1"/>
</dbReference>
<sequence>MIHSGFFLAGPSFNSDATTSFISIPVSGEDGATGDDIGNDMSDSVPPSFWVRTAMKISRARWFIFLRRVFDYQNGSRSDLGPNPFNSGLWMAMEFVALLFQLIISAFTFAISRTESPVWPMRLWIGGYDLGCVLSLLLLYGRRRYNYLMQGDGDSLSDIEHEQQRSNESSRYSHLMNKCGTSLDLFFAIWFVMGNLWAFDSRLASFRRAPKLHLLCSFLLVWNAICYSFPFILFLLLCCCVPLISSFIGYNINMGSTEKGALDDQISQLPCWKYKAVDANINPGSQPHNSNTGLPKEDPECCICLAKYIDKEEVRQLPCSHVFHLKCVDKWLAITSSCPLCKQQLQR</sequence>
<name>A0ABP0XKD9_9ROSI</name>
<dbReference type="SUPFAM" id="SSF57850">
    <property type="entry name" value="RING/U-box"/>
    <property type="match status" value="1"/>
</dbReference>
<dbReference type="InterPro" id="IPR001841">
    <property type="entry name" value="Znf_RING"/>
</dbReference>
<protein>
    <recommendedName>
        <fullName evidence="3">RING-type domain-containing protein</fullName>
    </recommendedName>
</protein>
<dbReference type="EMBL" id="OZ021735">
    <property type="protein sequence ID" value="CAK9308642.1"/>
    <property type="molecule type" value="Genomic_DNA"/>
</dbReference>
<reference evidence="4 5" key="1">
    <citation type="submission" date="2024-03" db="EMBL/GenBank/DDBJ databases">
        <authorList>
            <person name="Gkanogiannis A."/>
            <person name="Becerra Lopez-Lavalle L."/>
        </authorList>
    </citation>
    <scope>NUCLEOTIDE SEQUENCE [LARGE SCALE GENOMIC DNA]</scope>
</reference>
<dbReference type="PANTHER" id="PTHR46225:SF1">
    <property type="entry name" value="RING_U-BOX SUPERFAMILY PROTEIN"/>
    <property type="match status" value="1"/>
</dbReference>
<dbReference type="Gene3D" id="3.30.40.10">
    <property type="entry name" value="Zinc/RING finger domain, C3HC4 (zinc finger)"/>
    <property type="match status" value="1"/>
</dbReference>
<dbReference type="InterPro" id="IPR013083">
    <property type="entry name" value="Znf_RING/FYVE/PHD"/>
</dbReference>
<organism evidence="4 5">
    <name type="scientific">Citrullus colocynthis</name>
    <name type="common">colocynth</name>
    <dbReference type="NCBI Taxonomy" id="252529"/>
    <lineage>
        <taxon>Eukaryota</taxon>
        <taxon>Viridiplantae</taxon>
        <taxon>Streptophyta</taxon>
        <taxon>Embryophyta</taxon>
        <taxon>Tracheophyta</taxon>
        <taxon>Spermatophyta</taxon>
        <taxon>Magnoliopsida</taxon>
        <taxon>eudicotyledons</taxon>
        <taxon>Gunneridae</taxon>
        <taxon>Pentapetalae</taxon>
        <taxon>rosids</taxon>
        <taxon>fabids</taxon>
        <taxon>Cucurbitales</taxon>
        <taxon>Cucurbitaceae</taxon>
        <taxon>Benincaseae</taxon>
        <taxon>Citrullus</taxon>
    </lineage>
</organism>
<feature type="transmembrane region" description="Helical" evidence="2">
    <location>
        <begin position="219"/>
        <end position="244"/>
    </location>
</feature>
<evidence type="ECO:0000256" key="1">
    <source>
        <dbReference type="PROSITE-ProRule" id="PRU00175"/>
    </source>
</evidence>
<dbReference type="Proteomes" id="UP001642487">
    <property type="component" value="Chromosome 1"/>
</dbReference>
<evidence type="ECO:0000256" key="2">
    <source>
        <dbReference type="SAM" id="Phobius"/>
    </source>
</evidence>
<evidence type="ECO:0000313" key="5">
    <source>
        <dbReference type="Proteomes" id="UP001642487"/>
    </source>
</evidence>
<feature type="transmembrane region" description="Helical" evidence="2">
    <location>
        <begin position="89"/>
        <end position="111"/>
    </location>
</feature>
<dbReference type="PANTHER" id="PTHR46225">
    <property type="entry name" value="C3H4 TYPE ZINC FINGER PROTEIN"/>
    <property type="match status" value="1"/>
</dbReference>
<keyword evidence="2" id="KW-1133">Transmembrane helix</keyword>
<keyword evidence="5" id="KW-1185">Reference proteome</keyword>
<proteinExistence type="predicted"/>
<keyword evidence="1" id="KW-0863">Zinc-finger</keyword>
<gene>
    <name evidence="4" type="ORF">CITCOLO1_LOCUS155</name>
</gene>
<keyword evidence="2" id="KW-0812">Transmembrane</keyword>
<feature type="domain" description="RING-type" evidence="3">
    <location>
        <begin position="301"/>
        <end position="342"/>
    </location>
</feature>
<dbReference type="PROSITE" id="PS50089">
    <property type="entry name" value="ZF_RING_2"/>
    <property type="match status" value="1"/>
</dbReference>
<feature type="transmembrane region" description="Helical" evidence="2">
    <location>
        <begin position="181"/>
        <end position="199"/>
    </location>
</feature>
<accession>A0ABP0XKD9</accession>